<protein>
    <recommendedName>
        <fullName evidence="4">Curlin</fullName>
    </recommendedName>
</protein>
<gene>
    <name evidence="2" type="ORF">G8759_28380</name>
</gene>
<evidence type="ECO:0000256" key="1">
    <source>
        <dbReference type="SAM" id="SignalP"/>
    </source>
</evidence>
<dbReference type="KEGG" id="spib:G8759_28380"/>
<dbReference type="AlphaFoldDB" id="A0A6G9AVB7"/>
<dbReference type="RefSeq" id="WP_167216023.1">
    <property type="nucleotide sequence ID" value="NZ_CP050063.1"/>
</dbReference>
<sequence length="147" mass="16223">MIRLVVMLLVGLPLATSAQSEVYYRQPPNERNRMGLTSGEIALVQTGQLNQLHYQETGRGNAANLVQQGSNNVLDVAISGSDNQYSFVQQGDNNAAQWRSRQTNGQLEVIQRGNNNQLMQEGNIPALGVPMRIEQNGGMQLLIKNNF</sequence>
<evidence type="ECO:0000313" key="2">
    <source>
        <dbReference type="EMBL" id="QIP16279.1"/>
    </source>
</evidence>
<organism evidence="2 3">
    <name type="scientific">Spirosoma aureum</name>
    <dbReference type="NCBI Taxonomy" id="2692134"/>
    <lineage>
        <taxon>Bacteria</taxon>
        <taxon>Pseudomonadati</taxon>
        <taxon>Bacteroidota</taxon>
        <taxon>Cytophagia</taxon>
        <taxon>Cytophagales</taxon>
        <taxon>Cytophagaceae</taxon>
        <taxon>Spirosoma</taxon>
    </lineage>
</organism>
<name>A0A6G9AVB7_9BACT</name>
<evidence type="ECO:0008006" key="4">
    <source>
        <dbReference type="Google" id="ProtNLM"/>
    </source>
</evidence>
<dbReference type="Proteomes" id="UP000501802">
    <property type="component" value="Chromosome"/>
</dbReference>
<accession>A0A6G9AVB7</accession>
<reference evidence="2 3" key="1">
    <citation type="submission" date="2020-03" db="EMBL/GenBank/DDBJ databases">
        <authorList>
            <person name="Kim M.K."/>
        </authorList>
    </citation>
    <scope>NUCLEOTIDE SEQUENCE [LARGE SCALE GENOMIC DNA]</scope>
    <source>
        <strain evidence="2 3">BT328</strain>
    </source>
</reference>
<evidence type="ECO:0000313" key="3">
    <source>
        <dbReference type="Proteomes" id="UP000501802"/>
    </source>
</evidence>
<proteinExistence type="predicted"/>
<dbReference type="EMBL" id="CP050063">
    <property type="protein sequence ID" value="QIP16279.1"/>
    <property type="molecule type" value="Genomic_DNA"/>
</dbReference>
<keyword evidence="1" id="KW-0732">Signal</keyword>
<feature type="signal peptide" evidence="1">
    <location>
        <begin position="1"/>
        <end position="18"/>
    </location>
</feature>
<feature type="chain" id="PRO_5026118395" description="Curlin" evidence="1">
    <location>
        <begin position="19"/>
        <end position="147"/>
    </location>
</feature>
<keyword evidence="3" id="KW-1185">Reference proteome</keyword>